<dbReference type="InterPro" id="IPR000281">
    <property type="entry name" value="HTH_RpiR"/>
</dbReference>
<dbReference type="PANTHER" id="PTHR30514:SF1">
    <property type="entry name" value="HTH-TYPE TRANSCRIPTIONAL REGULATOR HEXR-RELATED"/>
    <property type="match status" value="1"/>
</dbReference>
<protein>
    <recommendedName>
        <fullName evidence="8">MurR/RpiR family transcriptional regulator</fullName>
    </recommendedName>
</protein>
<dbReference type="CDD" id="cd05013">
    <property type="entry name" value="SIS_RpiR"/>
    <property type="match status" value="1"/>
</dbReference>
<evidence type="ECO:0000313" key="7">
    <source>
        <dbReference type="Proteomes" id="UP000002069"/>
    </source>
</evidence>
<dbReference type="PANTHER" id="PTHR30514">
    <property type="entry name" value="GLUCOKINASE"/>
    <property type="match status" value="1"/>
</dbReference>
<dbReference type="HOGENOM" id="CLU_055769_0_0_6"/>
<dbReference type="SUPFAM" id="SSF53697">
    <property type="entry name" value="SIS domain"/>
    <property type="match status" value="1"/>
</dbReference>
<dbReference type="Gene3D" id="1.10.10.10">
    <property type="entry name" value="Winged helix-like DNA-binding domain superfamily/Winged helix DNA-binding domain"/>
    <property type="match status" value="1"/>
</dbReference>
<dbReference type="KEGG" id="ctu:CTU_33360"/>
<feature type="domain" description="SIS" evidence="5">
    <location>
        <begin position="124"/>
        <end position="264"/>
    </location>
</feature>
<sequence>MLQDPVMSDHENLLLKLRQELSGFSPTQRKLGEYVLGDPARVLYLTITELARESDTSEASVTRLCRTLGCKGYTEFKMALALDVQRGQAPRAQNGDALDALVEESVQALRDTAQLLDRAMLERAAQALHQAGSVQIYGVAASAIIGEYLHYKLLRLGKPAHLFSDMHRASMNATTLGERDLVVAISSSGSTRDLLHAVKLARKAGAPVLTLSNTPRSPLASISDMLLVAAKPEGPLNAGALNAKVGAMLLVELLTASLIASDSRYTEISQQTASATLPLLL</sequence>
<dbReference type="InterPro" id="IPR035472">
    <property type="entry name" value="RpiR-like_SIS"/>
</dbReference>
<proteinExistence type="predicted"/>
<dbReference type="GO" id="GO:0003700">
    <property type="term" value="F:DNA-binding transcription factor activity"/>
    <property type="evidence" value="ECO:0007669"/>
    <property type="project" value="InterPro"/>
</dbReference>
<dbReference type="PROSITE" id="PS51464">
    <property type="entry name" value="SIS"/>
    <property type="match status" value="1"/>
</dbReference>
<dbReference type="PATRIC" id="fig|693216.3.peg.3158"/>
<evidence type="ECO:0000256" key="1">
    <source>
        <dbReference type="ARBA" id="ARBA00023015"/>
    </source>
</evidence>
<keyword evidence="1" id="KW-0805">Transcription regulation</keyword>
<feature type="domain" description="HTH rpiR-type" evidence="4">
    <location>
        <begin position="11"/>
        <end position="87"/>
    </location>
</feature>
<gene>
    <name evidence="6" type="ordered locus">Ctu_33360</name>
</gene>
<organism evidence="6 7">
    <name type="scientific">Cronobacter turicensis (strain DSM 18703 / CCUG 55852 / LMG 23827 / z3032)</name>
    <dbReference type="NCBI Taxonomy" id="693216"/>
    <lineage>
        <taxon>Bacteria</taxon>
        <taxon>Pseudomonadati</taxon>
        <taxon>Pseudomonadota</taxon>
        <taxon>Gammaproteobacteria</taxon>
        <taxon>Enterobacterales</taxon>
        <taxon>Enterobacteriaceae</taxon>
        <taxon>Cronobacter</taxon>
    </lineage>
</organism>
<dbReference type="InterPro" id="IPR036388">
    <property type="entry name" value="WH-like_DNA-bd_sf"/>
</dbReference>
<evidence type="ECO:0000259" key="4">
    <source>
        <dbReference type="PROSITE" id="PS51071"/>
    </source>
</evidence>
<keyword evidence="3" id="KW-0804">Transcription</keyword>
<evidence type="ECO:0000256" key="3">
    <source>
        <dbReference type="ARBA" id="ARBA00023163"/>
    </source>
</evidence>
<evidence type="ECO:0000259" key="5">
    <source>
        <dbReference type="PROSITE" id="PS51464"/>
    </source>
</evidence>
<reference evidence="7" key="2">
    <citation type="journal article" date="2011" name="J. Bacteriol.">
        <title>Complete genome sequence of Cronobacter turicensis LMG 23827, a food-borne pathogen causing deaths in neonates.</title>
        <authorList>
            <person name="Stephan R."/>
            <person name="Lehner A."/>
            <person name="Tischler P."/>
            <person name="Rattei T."/>
        </authorList>
    </citation>
    <scope>NUCLEOTIDE SEQUENCE [LARGE SCALE GENOMIC DNA]</scope>
    <source>
        <strain evidence="7">DSM 18703 / CCUG 55852 / LMG 23827 / z3032</strain>
    </source>
</reference>
<dbReference type="GO" id="GO:0003677">
    <property type="term" value="F:DNA binding"/>
    <property type="evidence" value="ECO:0007669"/>
    <property type="project" value="UniProtKB-KW"/>
</dbReference>
<name>C9XZ36_CROTZ</name>
<keyword evidence="7" id="KW-1185">Reference proteome</keyword>
<dbReference type="Proteomes" id="UP000002069">
    <property type="component" value="Chromosome"/>
</dbReference>
<dbReference type="Gene3D" id="3.40.50.10490">
    <property type="entry name" value="Glucose-6-phosphate isomerase like protein, domain 1"/>
    <property type="match status" value="1"/>
</dbReference>
<dbReference type="GO" id="GO:0097367">
    <property type="term" value="F:carbohydrate derivative binding"/>
    <property type="evidence" value="ECO:0007669"/>
    <property type="project" value="InterPro"/>
</dbReference>
<accession>C9XZ36</accession>
<dbReference type="Pfam" id="PF01380">
    <property type="entry name" value="SIS"/>
    <property type="match status" value="1"/>
</dbReference>
<dbReference type="InterPro" id="IPR009057">
    <property type="entry name" value="Homeodomain-like_sf"/>
</dbReference>
<evidence type="ECO:0000313" key="6">
    <source>
        <dbReference type="EMBL" id="CBA33285.1"/>
    </source>
</evidence>
<dbReference type="InterPro" id="IPR046348">
    <property type="entry name" value="SIS_dom_sf"/>
</dbReference>
<dbReference type="InterPro" id="IPR047640">
    <property type="entry name" value="RpiR-like"/>
</dbReference>
<dbReference type="Pfam" id="PF01418">
    <property type="entry name" value="HTH_6"/>
    <property type="match status" value="1"/>
</dbReference>
<dbReference type="SUPFAM" id="SSF46689">
    <property type="entry name" value="Homeodomain-like"/>
    <property type="match status" value="1"/>
</dbReference>
<dbReference type="GO" id="GO:1901135">
    <property type="term" value="P:carbohydrate derivative metabolic process"/>
    <property type="evidence" value="ECO:0007669"/>
    <property type="project" value="InterPro"/>
</dbReference>
<reference evidence="6 7" key="1">
    <citation type="journal article" date="2010" name="J. Bacteriol.">
        <title>Complete Genome Sequence of Cronobacter turicensis LMG 23827, a foodborne pathogen causing deaths in neonates.</title>
        <authorList>
            <person name="Stephan R."/>
            <person name="Lehner A."/>
            <person name="Tischler P."/>
            <person name="Rattei T."/>
        </authorList>
    </citation>
    <scope>NUCLEOTIDE SEQUENCE [LARGE SCALE GENOMIC DNA]</scope>
    <source>
        <strain evidence="7">DSM 18703 / CCUG 55852 / LMG 23827 / z3032</strain>
    </source>
</reference>
<evidence type="ECO:0008006" key="8">
    <source>
        <dbReference type="Google" id="ProtNLM"/>
    </source>
</evidence>
<dbReference type="EMBL" id="FN543093">
    <property type="protein sequence ID" value="CBA33285.1"/>
    <property type="molecule type" value="Genomic_DNA"/>
</dbReference>
<evidence type="ECO:0000256" key="2">
    <source>
        <dbReference type="ARBA" id="ARBA00023125"/>
    </source>
</evidence>
<dbReference type="InterPro" id="IPR001347">
    <property type="entry name" value="SIS_dom"/>
</dbReference>
<dbReference type="AlphaFoldDB" id="C9XZ36"/>
<keyword evidence="2" id="KW-0238">DNA-binding</keyword>
<dbReference type="PROSITE" id="PS51071">
    <property type="entry name" value="HTH_RPIR"/>
    <property type="match status" value="1"/>
</dbReference>